<gene>
    <name evidence="2" type="ordered locus">Fluta_3234</name>
</gene>
<name>F2IA30_FLUTR</name>
<dbReference type="SUPFAM" id="SSF53474">
    <property type="entry name" value="alpha/beta-Hydrolases"/>
    <property type="match status" value="1"/>
</dbReference>
<dbReference type="KEGG" id="fte:Fluta_3234"/>
<reference evidence="2 3" key="1">
    <citation type="journal article" date="2011" name="Stand. Genomic Sci.">
        <title>Complete genome sequence of the gliding freshwater bacterium Fluviicola taffensis type strain (RW262).</title>
        <authorList>
            <person name="Woyke T."/>
            <person name="Chertkov O."/>
            <person name="Lapidus A."/>
            <person name="Nolan M."/>
            <person name="Lucas S."/>
            <person name="Del Rio T.G."/>
            <person name="Tice H."/>
            <person name="Cheng J.F."/>
            <person name="Tapia R."/>
            <person name="Han C."/>
            <person name="Goodwin L."/>
            <person name="Pitluck S."/>
            <person name="Liolios K."/>
            <person name="Pagani I."/>
            <person name="Ivanova N."/>
            <person name="Huntemann M."/>
            <person name="Mavromatis K."/>
            <person name="Mikhailova N."/>
            <person name="Pati A."/>
            <person name="Chen A."/>
            <person name="Palaniappan K."/>
            <person name="Land M."/>
            <person name="Hauser L."/>
            <person name="Brambilla E.M."/>
            <person name="Rohde M."/>
            <person name="Mwirichia R."/>
            <person name="Sikorski J."/>
            <person name="Tindall B.J."/>
            <person name="Goker M."/>
            <person name="Bristow J."/>
            <person name="Eisen J.A."/>
            <person name="Markowitz V."/>
            <person name="Hugenholtz P."/>
            <person name="Klenk H.P."/>
            <person name="Kyrpides N.C."/>
        </authorList>
    </citation>
    <scope>NUCLEOTIDE SEQUENCE [LARGE SCALE GENOMIC DNA]</scope>
    <source>
        <strain evidence="3">DSM 16823 / RW262 / RW262</strain>
    </source>
</reference>
<dbReference type="Pfam" id="PF00561">
    <property type="entry name" value="Abhydrolase_1"/>
    <property type="match status" value="1"/>
</dbReference>
<dbReference type="OrthoDB" id="9793489at2"/>
<dbReference type="Proteomes" id="UP000007463">
    <property type="component" value="Chromosome"/>
</dbReference>
<dbReference type="InterPro" id="IPR050266">
    <property type="entry name" value="AB_hydrolase_sf"/>
</dbReference>
<keyword evidence="2" id="KW-0378">Hydrolase</keyword>
<sequence>MIINFLKSIAILFFIMIFISCKENKRPFKSVTSFLDIETKKIEVYVGGEGANTIVFESGLGVDGKTWLESGIFDSLGSDNQVIAYNRSGYLKSTENSEKRGIPELVNDLHVVITKKSKNGKVVLVGHSLGGAIARAYAVKYPDKVKALLLIEPTNENFKQYALMSQEHEDMLVKQFTIEKLNGAANECSQLIENREFLKKLSSLPNIPVTVITSTKTDSEMTPENVSDWIKAHHSLGNGVTKFTHITTNKSGHFVYTEEPNLVVENINRLLR</sequence>
<protein>
    <submittedName>
        <fullName evidence="2">Alpha/beta hydrolase fold protein</fullName>
    </submittedName>
</protein>
<dbReference type="EMBL" id="CP002542">
    <property type="protein sequence ID" value="AEA45207.1"/>
    <property type="molecule type" value="Genomic_DNA"/>
</dbReference>
<proteinExistence type="predicted"/>
<feature type="domain" description="AB hydrolase-1" evidence="1">
    <location>
        <begin position="53"/>
        <end position="159"/>
    </location>
</feature>
<dbReference type="PROSITE" id="PS51257">
    <property type="entry name" value="PROKAR_LIPOPROTEIN"/>
    <property type="match status" value="1"/>
</dbReference>
<dbReference type="PRINTS" id="PR00111">
    <property type="entry name" value="ABHYDROLASE"/>
</dbReference>
<evidence type="ECO:0000259" key="1">
    <source>
        <dbReference type="Pfam" id="PF00561"/>
    </source>
</evidence>
<dbReference type="GO" id="GO:0016020">
    <property type="term" value="C:membrane"/>
    <property type="evidence" value="ECO:0007669"/>
    <property type="project" value="TreeGrafter"/>
</dbReference>
<dbReference type="InterPro" id="IPR000073">
    <property type="entry name" value="AB_hydrolase_1"/>
</dbReference>
<organism evidence="2 3">
    <name type="scientific">Fluviicola taffensis (strain DSM 16823 / NCIMB 13979 / RW262)</name>
    <dbReference type="NCBI Taxonomy" id="755732"/>
    <lineage>
        <taxon>Bacteria</taxon>
        <taxon>Pseudomonadati</taxon>
        <taxon>Bacteroidota</taxon>
        <taxon>Flavobacteriia</taxon>
        <taxon>Flavobacteriales</taxon>
        <taxon>Crocinitomicaceae</taxon>
        <taxon>Fluviicola</taxon>
    </lineage>
</organism>
<dbReference type="Gene3D" id="3.40.50.1820">
    <property type="entry name" value="alpha/beta hydrolase"/>
    <property type="match status" value="1"/>
</dbReference>
<dbReference type="HOGENOM" id="CLU_020336_9_3_10"/>
<dbReference type="InterPro" id="IPR029058">
    <property type="entry name" value="AB_hydrolase_fold"/>
</dbReference>
<dbReference type="STRING" id="755732.Fluta_3234"/>
<dbReference type="eggNOG" id="COG0596">
    <property type="taxonomic scope" value="Bacteria"/>
</dbReference>
<keyword evidence="3" id="KW-1185">Reference proteome</keyword>
<dbReference type="RefSeq" id="WP_013687974.1">
    <property type="nucleotide sequence ID" value="NC_015321.1"/>
</dbReference>
<dbReference type="eggNOG" id="COG2267">
    <property type="taxonomic scope" value="Bacteria"/>
</dbReference>
<evidence type="ECO:0000313" key="2">
    <source>
        <dbReference type="EMBL" id="AEA45207.1"/>
    </source>
</evidence>
<evidence type="ECO:0000313" key="3">
    <source>
        <dbReference type="Proteomes" id="UP000007463"/>
    </source>
</evidence>
<accession>F2IA30</accession>
<dbReference type="PANTHER" id="PTHR43798">
    <property type="entry name" value="MONOACYLGLYCEROL LIPASE"/>
    <property type="match status" value="1"/>
</dbReference>
<reference evidence="3" key="2">
    <citation type="submission" date="2011-02" db="EMBL/GenBank/DDBJ databases">
        <title>The complete genome of Fluviicola taffensis DSM 16823.</title>
        <authorList>
            <consortium name="US DOE Joint Genome Institute (JGI-PGF)"/>
            <person name="Lucas S."/>
            <person name="Copeland A."/>
            <person name="Lapidus A."/>
            <person name="Bruce D."/>
            <person name="Goodwin L."/>
            <person name="Pitluck S."/>
            <person name="Kyrpides N."/>
            <person name="Mavromatis K."/>
            <person name="Ivanova N."/>
            <person name="Mikhailova N."/>
            <person name="Pagani I."/>
            <person name="Chertkov O."/>
            <person name="Detter J.C."/>
            <person name="Han C."/>
            <person name="Tapia R."/>
            <person name="Land M."/>
            <person name="Hauser L."/>
            <person name="Markowitz V."/>
            <person name="Cheng J.-F."/>
            <person name="Hugenholtz P."/>
            <person name="Woyke T."/>
            <person name="Wu D."/>
            <person name="Tindall B."/>
            <person name="Pomrenke H.G."/>
            <person name="Brambilla E."/>
            <person name="Klenk H.-P."/>
            <person name="Eisen J.A."/>
        </authorList>
    </citation>
    <scope>NUCLEOTIDE SEQUENCE [LARGE SCALE GENOMIC DNA]</scope>
    <source>
        <strain evidence="3">DSM 16823 / RW262 / RW262</strain>
    </source>
</reference>
<dbReference type="PANTHER" id="PTHR43798:SF33">
    <property type="entry name" value="HYDROLASE, PUTATIVE (AFU_ORTHOLOGUE AFUA_2G14860)-RELATED"/>
    <property type="match status" value="1"/>
</dbReference>
<dbReference type="AlphaFoldDB" id="F2IA30"/>
<dbReference type="GO" id="GO:0016787">
    <property type="term" value="F:hydrolase activity"/>
    <property type="evidence" value="ECO:0007669"/>
    <property type="project" value="UniProtKB-KW"/>
</dbReference>